<dbReference type="Pfam" id="PF00482">
    <property type="entry name" value="T2SSF"/>
    <property type="match status" value="1"/>
</dbReference>
<sequence>MSAVVGLLAGMGLFLVWNACWSEPGRQTRTGRRSALERLLQRAGVPQISPTSLMLSSAGLALLMALLVLVVTAAPAIAVCFGMFSGYLPIALLNMRARRRSAAMREIWPDVVDHLRSAIRAGLSLPEALAQLGTKGPVQLREEFEAFGADYRATGHFEGALQKLKGALSDPVADRIIEALRLTRDVGGTDLGRLLGTLSEFLRDHARTRSELEARQSWTVSAARLAVAAPWIVLMLMATRPEAIGAYNSPAGWAVLGGGLVISLVCYRLMLRIGALPEEQRVLQ</sequence>
<feature type="transmembrane region" description="Helical" evidence="6">
    <location>
        <begin position="217"/>
        <end position="239"/>
    </location>
</feature>
<evidence type="ECO:0000256" key="5">
    <source>
        <dbReference type="ARBA" id="ARBA00023136"/>
    </source>
</evidence>
<evidence type="ECO:0000256" key="1">
    <source>
        <dbReference type="ARBA" id="ARBA00004651"/>
    </source>
</evidence>
<dbReference type="Proteomes" id="UP000182725">
    <property type="component" value="Unassembled WGS sequence"/>
</dbReference>
<evidence type="ECO:0000256" key="4">
    <source>
        <dbReference type="ARBA" id="ARBA00022989"/>
    </source>
</evidence>
<proteinExistence type="predicted"/>
<protein>
    <submittedName>
        <fullName evidence="8">Tight adherence protein B</fullName>
    </submittedName>
</protein>
<organism evidence="8 9">
    <name type="scientific">Arthrobacter alpinus</name>
    <dbReference type="NCBI Taxonomy" id="656366"/>
    <lineage>
        <taxon>Bacteria</taxon>
        <taxon>Bacillati</taxon>
        <taxon>Actinomycetota</taxon>
        <taxon>Actinomycetes</taxon>
        <taxon>Micrococcales</taxon>
        <taxon>Micrococcaceae</taxon>
        <taxon>Arthrobacter</taxon>
    </lineage>
</organism>
<accession>A0A1H5EDM2</accession>
<keyword evidence="4 6" id="KW-1133">Transmembrane helix</keyword>
<evidence type="ECO:0000256" key="6">
    <source>
        <dbReference type="SAM" id="Phobius"/>
    </source>
</evidence>
<evidence type="ECO:0000256" key="3">
    <source>
        <dbReference type="ARBA" id="ARBA00022692"/>
    </source>
</evidence>
<keyword evidence="2" id="KW-1003">Cell membrane</keyword>
<feature type="transmembrane region" description="Helical" evidence="6">
    <location>
        <begin position="60"/>
        <end position="90"/>
    </location>
</feature>
<dbReference type="EMBL" id="FNTV01000001">
    <property type="protein sequence ID" value="SED89104.1"/>
    <property type="molecule type" value="Genomic_DNA"/>
</dbReference>
<feature type="domain" description="Type II secretion system protein GspF" evidence="7">
    <location>
        <begin position="113"/>
        <end position="237"/>
    </location>
</feature>
<evidence type="ECO:0000313" key="9">
    <source>
        <dbReference type="Proteomes" id="UP000182725"/>
    </source>
</evidence>
<reference evidence="8 9" key="1">
    <citation type="submission" date="2016-10" db="EMBL/GenBank/DDBJ databases">
        <authorList>
            <person name="de Groot N.N."/>
        </authorList>
    </citation>
    <scope>NUCLEOTIDE SEQUENCE [LARGE SCALE GENOMIC DNA]</scope>
    <source>
        <strain evidence="8 9">DSM 22274</strain>
    </source>
</reference>
<evidence type="ECO:0000259" key="7">
    <source>
        <dbReference type="Pfam" id="PF00482"/>
    </source>
</evidence>
<evidence type="ECO:0000256" key="2">
    <source>
        <dbReference type="ARBA" id="ARBA00022475"/>
    </source>
</evidence>
<dbReference type="AlphaFoldDB" id="A0A1H5EDM2"/>
<dbReference type="PANTHER" id="PTHR35007">
    <property type="entry name" value="INTEGRAL MEMBRANE PROTEIN-RELATED"/>
    <property type="match status" value="1"/>
</dbReference>
<evidence type="ECO:0000313" key="8">
    <source>
        <dbReference type="EMBL" id="SED89104.1"/>
    </source>
</evidence>
<feature type="transmembrane region" description="Helical" evidence="6">
    <location>
        <begin position="251"/>
        <end position="271"/>
    </location>
</feature>
<dbReference type="RefSeq" id="WP_074709765.1">
    <property type="nucleotide sequence ID" value="NZ_FNTV01000001.1"/>
</dbReference>
<name>A0A1H5EDM2_9MICC</name>
<keyword evidence="3 6" id="KW-0812">Transmembrane</keyword>
<comment type="subcellular location">
    <subcellularLocation>
        <location evidence="1">Cell membrane</location>
        <topology evidence="1">Multi-pass membrane protein</topology>
    </subcellularLocation>
</comment>
<keyword evidence="5 6" id="KW-0472">Membrane</keyword>
<dbReference type="GO" id="GO:0005886">
    <property type="term" value="C:plasma membrane"/>
    <property type="evidence" value="ECO:0007669"/>
    <property type="project" value="UniProtKB-SubCell"/>
</dbReference>
<dbReference type="InterPro" id="IPR018076">
    <property type="entry name" value="T2SS_GspF_dom"/>
</dbReference>
<dbReference type="PANTHER" id="PTHR35007:SF1">
    <property type="entry name" value="PILUS ASSEMBLY PROTEIN"/>
    <property type="match status" value="1"/>
</dbReference>
<gene>
    <name evidence="8" type="ORF">SAMN04489740_0217</name>
</gene>